<dbReference type="GO" id="GO:0051427">
    <property type="term" value="F:hormone receptor binding"/>
    <property type="evidence" value="ECO:0007669"/>
    <property type="project" value="TreeGrafter"/>
</dbReference>
<keyword evidence="8" id="KW-1185">Reference proteome</keyword>
<keyword evidence="6" id="KW-0812">Transmembrane</keyword>
<dbReference type="PANTHER" id="PTHR31129">
    <property type="entry name" value="GLYCOPROTEIN HORMONE ALPHA-2"/>
    <property type="match status" value="1"/>
</dbReference>
<dbReference type="InterPro" id="IPR004133">
    <property type="entry name" value="DAN_dom"/>
</dbReference>
<keyword evidence="6" id="KW-0472">Membrane</keyword>
<evidence type="ECO:0000313" key="9">
    <source>
        <dbReference type="WBParaSite" id="ALUE_0001468301-mRNA-1"/>
    </source>
</evidence>
<evidence type="ECO:0000259" key="7">
    <source>
        <dbReference type="PROSITE" id="PS01225"/>
    </source>
</evidence>
<feature type="domain" description="CTCK" evidence="7">
    <location>
        <begin position="73"/>
        <end position="156"/>
    </location>
</feature>
<accession>A0A0M3IAQ0</accession>
<dbReference type="PANTHER" id="PTHR31129:SF2">
    <property type="entry name" value="GLYCOPROTEIN HORMONE ALPHA-2"/>
    <property type="match status" value="1"/>
</dbReference>
<evidence type="ECO:0000256" key="6">
    <source>
        <dbReference type="SAM" id="Phobius"/>
    </source>
</evidence>
<dbReference type="GO" id="GO:0005615">
    <property type="term" value="C:extracellular space"/>
    <property type="evidence" value="ECO:0007669"/>
    <property type="project" value="TreeGrafter"/>
</dbReference>
<comment type="caution">
    <text evidence="5">Lacks conserved residue(s) required for the propagation of feature annotation.</text>
</comment>
<evidence type="ECO:0000313" key="8">
    <source>
        <dbReference type="Proteomes" id="UP000036681"/>
    </source>
</evidence>
<dbReference type="Gene3D" id="2.10.90.10">
    <property type="entry name" value="Cystine-knot cytokines"/>
    <property type="match status" value="1"/>
</dbReference>
<name>A0A0M3IAQ0_ASCLU</name>
<evidence type="ECO:0000256" key="5">
    <source>
        <dbReference type="PROSITE-ProRule" id="PRU00039"/>
    </source>
</evidence>
<dbReference type="AlphaFoldDB" id="A0A0M3IAQ0"/>
<sequence length="156" mass="17530">MEELWQVTNSLEQRSSLTRPRRYNTLRPITPNRQSICSLSKNGLLLNRYSIFAVFTFCCLIATGYSAAVKTGCRKHGTQHVIDEPGCDLVAVNINMCSGYCMSFSFPNPGENSITVHGKCCRMVDTEWIEVKVNCDDGERKMKIPSAVECRCFDCA</sequence>
<dbReference type="Pfam" id="PF03045">
    <property type="entry name" value="DAN"/>
    <property type="match status" value="1"/>
</dbReference>
<evidence type="ECO:0000256" key="4">
    <source>
        <dbReference type="ARBA" id="ARBA00023157"/>
    </source>
</evidence>
<evidence type="ECO:0000256" key="3">
    <source>
        <dbReference type="ARBA" id="ARBA00022729"/>
    </source>
</evidence>
<keyword evidence="2" id="KW-0964">Secreted</keyword>
<organism evidence="8 9">
    <name type="scientific">Ascaris lumbricoides</name>
    <name type="common">Giant roundworm</name>
    <dbReference type="NCBI Taxonomy" id="6252"/>
    <lineage>
        <taxon>Eukaryota</taxon>
        <taxon>Metazoa</taxon>
        <taxon>Ecdysozoa</taxon>
        <taxon>Nematoda</taxon>
        <taxon>Chromadorea</taxon>
        <taxon>Rhabditida</taxon>
        <taxon>Spirurina</taxon>
        <taxon>Ascaridomorpha</taxon>
        <taxon>Ascaridoidea</taxon>
        <taxon>Ascarididae</taxon>
        <taxon>Ascaris</taxon>
    </lineage>
</organism>
<feature type="transmembrane region" description="Helical" evidence="6">
    <location>
        <begin position="49"/>
        <end position="69"/>
    </location>
</feature>
<dbReference type="GO" id="GO:0007166">
    <property type="term" value="P:cell surface receptor signaling pathway"/>
    <property type="evidence" value="ECO:0007669"/>
    <property type="project" value="TreeGrafter"/>
</dbReference>
<dbReference type="PROSITE" id="PS01225">
    <property type="entry name" value="CTCK_2"/>
    <property type="match status" value="1"/>
</dbReference>
<proteinExistence type="predicted"/>
<reference evidence="9" key="1">
    <citation type="submission" date="2017-02" db="UniProtKB">
        <authorList>
            <consortium name="WormBaseParasite"/>
        </authorList>
    </citation>
    <scope>IDENTIFICATION</scope>
</reference>
<keyword evidence="3" id="KW-0732">Signal</keyword>
<dbReference type="SUPFAM" id="SSF57501">
    <property type="entry name" value="Cystine-knot cytokines"/>
    <property type="match status" value="1"/>
</dbReference>
<evidence type="ECO:0000256" key="2">
    <source>
        <dbReference type="ARBA" id="ARBA00022525"/>
    </source>
</evidence>
<keyword evidence="6" id="KW-1133">Transmembrane helix</keyword>
<dbReference type="WBParaSite" id="ALUE_0001468301-mRNA-1">
    <property type="protein sequence ID" value="ALUE_0001468301-mRNA-1"/>
    <property type="gene ID" value="ALUE_0001468301"/>
</dbReference>
<dbReference type="Proteomes" id="UP000036681">
    <property type="component" value="Unplaced"/>
</dbReference>
<dbReference type="InterPro" id="IPR006207">
    <property type="entry name" value="Cys_knot_C"/>
</dbReference>
<evidence type="ECO:0000256" key="1">
    <source>
        <dbReference type="ARBA" id="ARBA00004613"/>
    </source>
</evidence>
<comment type="subcellular location">
    <subcellularLocation>
        <location evidence="1">Secreted</location>
    </subcellularLocation>
</comment>
<keyword evidence="4" id="KW-1015">Disulfide bond</keyword>
<dbReference type="SMART" id="SM00041">
    <property type="entry name" value="CT"/>
    <property type="match status" value="1"/>
</dbReference>
<dbReference type="InterPro" id="IPR052680">
    <property type="entry name" value="Glyco_Hormone_Alpha"/>
</dbReference>
<dbReference type="InterPro" id="IPR029034">
    <property type="entry name" value="Cystine-knot_cytokine"/>
</dbReference>
<protein>
    <submittedName>
        <fullName evidence="9">Bursicon</fullName>
    </submittedName>
</protein>